<sequence length="519" mass="58035">MNGTLLIVEDQSYFRKGIRKMIEDHPIGWTVVGEAENGKEALELIHHRRPDLILTDIRMPAMDGIELAEYIHRNKLGIDLIILTGYEDFSYAQAALRYGAIDFLLKPCDEETLIQVLQKAYGHVSGKRKELQRMKAAEKANEEALLRAFMLRLPQQAADLGMLTDRLLHRHLMLVIVNSFFPAGKRYEPQDIGLLQFAMFNIISELMVQGGFSFQSIPLEYDQFALIIEEGEASVLAASVEQQIRSCLGIQVTAATFGPIRKTDDVREAYERIRGNAPYGPAAAAYRFGAGTMPPGLSREGIPSKVKELQTQLTSDIALGRPDQLSRTLGAAIERIAALPLEDAKLETAALVLALNGAAKQSLEMREEAAAASLSAVFERLQSVKTTAEATDMASQCSAAFAAEYDRWRASKNHNIVGKLLDYLDRHYMESCTLTETAARFHISTAYLSKLFKKETGDNFSSYVTKLRMRKAAALLLNTDMKVFEIAQAIGYDDPNYFTNVFRMIHQLSPSEYRKQHKP</sequence>
<dbReference type="CDD" id="cd17536">
    <property type="entry name" value="REC_YesN-like"/>
    <property type="match status" value="1"/>
</dbReference>
<dbReference type="SMART" id="SM00448">
    <property type="entry name" value="REC"/>
    <property type="match status" value="1"/>
</dbReference>
<feature type="domain" description="Response regulatory" evidence="6">
    <location>
        <begin position="4"/>
        <end position="121"/>
    </location>
</feature>
<dbReference type="PROSITE" id="PS00041">
    <property type="entry name" value="HTH_ARAC_FAMILY_1"/>
    <property type="match status" value="1"/>
</dbReference>
<dbReference type="SUPFAM" id="SSF52172">
    <property type="entry name" value="CheY-like"/>
    <property type="match status" value="1"/>
</dbReference>
<proteinExistence type="predicted"/>
<dbReference type="SUPFAM" id="SSF46689">
    <property type="entry name" value="Homeodomain-like"/>
    <property type="match status" value="2"/>
</dbReference>
<dbReference type="SMART" id="SM00342">
    <property type="entry name" value="HTH_ARAC"/>
    <property type="match status" value="1"/>
</dbReference>
<dbReference type="InterPro" id="IPR018060">
    <property type="entry name" value="HTH_AraC"/>
</dbReference>
<dbReference type="Pfam" id="PF00072">
    <property type="entry name" value="Response_reg"/>
    <property type="match status" value="1"/>
</dbReference>
<dbReference type="PANTHER" id="PTHR43280">
    <property type="entry name" value="ARAC-FAMILY TRANSCRIPTIONAL REGULATOR"/>
    <property type="match status" value="1"/>
</dbReference>
<dbReference type="Gene3D" id="3.40.50.2300">
    <property type="match status" value="1"/>
</dbReference>
<comment type="caution">
    <text evidence="7">The sequence shown here is derived from an EMBL/GenBank/DDBJ whole genome shotgun (WGS) entry which is preliminary data.</text>
</comment>
<dbReference type="PRINTS" id="PR00032">
    <property type="entry name" value="HTHARAC"/>
</dbReference>
<keyword evidence="4" id="KW-0597">Phosphoprotein</keyword>
<accession>A0ABV6DH99</accession>
<evidence type="ECO:0000313" key="8">
    <source>
        <dbReference type="Proteomes" id="UP001589776"/>
    </source>
</evidence>
<reference evidence="7 8" key="1">
    <citation type="submission" date="2024-09" db="EMBL/GenBank/DDBJ databases">
        <authorList>
            <person name="Sun Q."/>
            <person name="Mori K."/>
        </authorList>
    </citation>
    <scope>NUCLEOTIDE SEQUENCE [LARGE SCALE GENOMIC DNA]</scope>
    <source>
        <strain evidence="7 8">CCM 7759</strain>
    </source>
</reference>
<dbReference type="InterPro" id="IPR011006">
    <property type="entry name" value="CheY-like_superfamily"/>
</dbReference>
<evidence type="ECO:0000256" key="4">
    <source>
        <dbReference type="PROSITE-ProRule" id="PRU00169"/>
    </source>
</evidence>
<dbReference type="PROSITE" id="PS01124">
    <property type="entry name" value="HTH_ARAC_FAMILY_2"/>
    <property type="match status" value="1"/>
</dbReference>
<evidence type="ECO:0000256" key="3">
    <source>
        <dbReference type="ARBA" id="ARBA00023163"/>
    </source>
</evidence>
<dbReference type="InterPro" id="IPR020449">
    <property type="entry name" value="Tscrpt_reg_AraC-type_HTH"/>
</dbReference>
<dbReference type="Proteomes" id="UP001589776">
    <property type="component" value="Unassembled WGS sequence"/>
</dbReference>
<feature type="domain" description="HTH araC/xylS-type" evidence="5">
    <location>
        <begin position="418"/>
        <end position="516"/>
    </location>
</feature>
<dbReference type="InterPro" id="IPR001789">
    <property type="entry name" value="Sig_transdc_resp-reg_receiver"/>
</dbReference>
<keyword evidence="1" id="KW-0805">Transcription regulation</keyword>
<evidence type="ECO:0000313" key="7">
    <source>
        <dbReference type="EMBL" id="MFC0212018.1"/>
    </source>
</evidence>
<evidence type="ECO:0000259" key="5">
    <source>
        <dbReference type="PROSITE" id="PS01124"/>
    </source>
</evidence>
<dbReference type="InterPro" id="IPR009057">
    <property type="entry name" value="Homeodomain-like_sf"/>
</dbReference>
<dbReference type="PANTHER" id="PTHR43280:SF10">
    <property type="entry name" value="REGULATORY PROTEIN POCR"/>
    <property type="match status" value="1"/>
</dbReference>
<dbReference type="RefSeq" id="WP_377469074.1">
    <property type="nucleotide sequence ID" value="NZ_JBHLWN010000025.1"/>
</dbReference>
<feature type="modified residue" description="4-aspartylphosphate" evidence="4">
    <location>
        <position position="56"/>
    </location>
</feature>
<evidence type="ECO:0000259" key="6">
    <source>
        <dbReference type="PROSITE" id="PS50110"/>
    </source>
</evidence>
<dbReference type="InterPro" id="IPR018062">
    <property type="entry name" value="HTH_AraC-typ_CS"/>
</dbReference>
<protein>
    <submittedName>
        <fullName evidence="7">Response regulator</fullName>
    </submittedName>
</protein>
<evidence type="ECO:0000256" key="2">
    <source>
        <dbReference type="ARBA" id="ARBA00023125"/>
    </source>
</evidence>
<dbReference type="PROSITE" id="PS50110">
    <property type="entry name" value="RESPONSE_REGULATORY"/>
    <property type="match status" value="1"/>
</dbReference>
<dbReference type="Gene3D" id="1.10.10.60">
    <property type="entry name" value="Homeodomain-like"/>
    <property type="match status" value="2"/>
</dbReference>
<dbReference type="Pfam" id="PF12833">
    <property type="entry name" value="HTH_18"/>
    <property type="match status" value="1"/>
</dbReference>
<keyword evidence="8" id="KW-1185">Reference proteome</keyword>
<gene>
    <name evidence="7" type="ORF">ACFFK0_06050</name>
</gene>
<evidence type="ECO:0000256" key="1">
    <source>
        <dbReference type="ARBA" id="ARBA00023015"/>
    </source>
</evidence>
<keyword evidence="3" id="KW-0804">Transcription</keyword>
<dbReference type="EMBL" id="JBHLWN010000025">
    <property type="protein sequence ID" value="MFC0212018.1"/>
    <property type="molecule type" value="Genomic_DNA"/>
</dbReference>
<organism evidence="7 8">
    <name type="scientific">Paenibacillus chartarius</name>
    <dbReference type="NCBI Taxonomy" id="747481"/>
    <lineage>
        <taxon>Bacteria</taxon>
        <taxon>Bacillati</taxon>
        <taxon>Bacillota</taxon>
        <taxon>Bacilli</taxon>
        <taxon>Bacillales</taxon>
        <taxon>Paenibacillaceae</taxon>
        <taxon>Paenibacillus</taxon>
    </lineage>
</organism>
<keyword evidence="2" id="KW-0238">DNA-binding</keyword>
<name>A0ABV6DH99_9BACL</name>